<proteinExistence type="predicted"/>
<gene>
    <name evidence="3" type="ORF">L596_027596</name>
</gene>
<evidence type="ECO:0000313" key="4">
    <source>
        <dbReference type="Proteomes" id="UP000298663"/>
    </source>
</evidence>
<keyword evidence="2" id="KW-0732">Signal</keyword>
<keyword evidence="1" id="KW-0472">Membrane</keyword>
<organism evidence="3 4">
    <name type="scientific">Steinernema carpocapsae</name>
    <name type="common">Entomopathogenic nematode</name>
    <dbReference type="NCBI Taxonomy" id="34508"/>
    <lineage>
        <taxon>Eukaryota</taxon>
        <taxon>Metazoa</taxon>
        <taxon>Ecdysozoa</taxon>
        <taxon>Nematoda</taxon>
        <taxon>Chromadorea</taxon>
        <taxon>Rhabditida</taxon>
        <taxon>Tylenchina</taxon>
        <taxon>Panagrolaimomorpha</taxon>
        <taxon>Strongyloidoidea</taxon>
        <taxon>Steinernematidae</taxon>
        <taxon>Steinernema</taxon>
    </lineage>
</organism>
<comment type="caution">
    <text evidence="3">The sequence shown here is derived from an EMBL/GenBank/DDBJ whole genome shotgun (WGS) entry which is preliminary data.</text>
</comment>
<keyword evidence="4" id="KW-1185">Reference proteome</keyword>
<reference evidence="3 4" key="2">
    <citation type="journal article" date="2019" name="G3 (Bethesda)">
        <title>Hybrid Assembly of the Genome of the Entomopathogenic Nematode Steinernema carpocapsae Identifies the X-Chromosome.</title>
        <authorList>
            <person name="Serra L."/>
            <person name="Macchietto M."/>
            <person name="Macias-Munoz A."/>
            <person name="McGill C.J."/>
            <person name="Rodriguez I.M."/>
            <person name="Rodriguez B."/>
            <person name="Murad R."/>
            <person name="Mortazavi A."/>
        </authorList>
    </citation>
    <scope>NUCLEOTIDE SEQUENCE [LARGE SCALE GENOMIC DNA]</scope>
    <source>
        <strain evidence="3 4">ALL</strain>
    </source>
</reference>
<protein>
    <submittedName>
        <fullName evidence="3">Uncharacterized protein</fullName>
    </submittedName>
</protein>
<dbReference type="EMBL" id="AZBU02000011">
    <property type="protein sequence ID" value="TKR60338.1"/>
    <property type="molecule type" value="Genomic_DNA"/>
</dbReference>
<evidence type="ECO:0000256" key="2">
    <source>
        <dbReference type="SAM" id="SignalP"/>
    </source>
</evidence>
<name>A0A4U5LVX5_STECR</name>
<dbReference type="OrthoDB" id="5806326at2759"/>
<keyword evidence="1" id="KW-0812">Transmembrane</keyword>
<sequence length="124" mass="13599">MTRMTVYLLFLLIAVLPLFTESAKFCFSGQNNRYTKKQCSTGGDDFEYTCQKFVCEGGRDLFEIRSCAHPNEDPCVGSENLCQMNGGVGSCNVCHEDYCNSATSLALSSVLLLLAIGFSSFLGF</sequence>
<feature type="transmembrane region" description="Helical" evidence="1">
    <location>
        <begin position="102"/>
        <end position="122"/>
    </location>
</feature>
<evidence type="ECO:0000313" key="3">
    <source>
        <dbReference type="EMBL" id="TKR60338.1"/>
    </source>
</evidence>
<reference evidence="3 4" key="1">
    <citation type="journal article" date="2015" name="Genome Biol.">
        <title>Comparative genomics of Steinernema reveals deeply conserved gene regulatory networks.</title>
        <authorList>
            <person name="Dillman A.R."/>
            <person name="Macchietto M."/>
            <person name="Porter C.F."/>
            <person name="Rogers A."/>
            <person name="Williams B."/>
            <person name="Antoshechkin I."/>
            <person name="Lee M.M."/>
            <person name="Goodwin Z."/>
            <person name="Lu X."/>
            <person name="Lewis E.E."/>
            <person name="Goodrich-Blair H."/>
            <person name="Stock S.P."/>
            <person name="Adams B.J."/>
            <person name="Sternberg P.W."/>
            <person name="Mortazavi A."/>
        </authorList>
    </citation>
    <scope>NUCLEOTIDE SEQUENCE [LARGE SCALE GENOMIC DNA]</scope>
    <source>
        <strain evidence="3 4">ALL</strain>
    </source>
</reference>
<keyword evidence="1" id="KW-1133">Transmembrane helix</keyword>
<dbReference type="Proteomes" id="UP000298663">
    <property type="component" value="Unassembled WGS sequence"/>
</dbReference>
<accession>A0A4U5LVX5</accession>
<feature type="chain" id="PRO_5020268370" evidence="2">
    <location>
        <begin position="23"/>
        <end position="124"/>
    </location>
</feature>
<feature type="signal peptide" evidence="2">
    <location>
        <begin position="1"/>
        <end position="22"/>
    </location>
</feature>
<evidence type="ECO:0000256" key="1">
    <source>
        <dbReference type="SAM" id="Phobius"/>
    </source>
</evidence>
<dbReference type="AlphaFoldDB" id="A0A4U5LVX5"/>